<proteinExistence type="predicted"/>
<protein>
    <submittedName>
        <fullName evidence="2">Uncharacterized protein</fullName>
    </submittedName>
</protein>
<dbReference type="AlphaFoldDB" id="V6LBE5"/>
<evidence type="ECO:0000313" key="2">
    <source>
        <dbReference type="EMBL" id="EST41775.1"/>
    </source>
</evidence>
<gene>
    <name evidence="2" type="ORF">SS50377_18608</name>
</gene>
<evidence type="ECO:0000256" key="1">
    <source>
        <dbReference type="SAM" id="MobiDB-lite"/>
    </source>
</evidence>
<reference evidence="2" key="1">
    <citation type="journal article" date="2014" name="PLoS Genet.">
        <title>The Genome of Spironucleus salmonicida Highlights a Fish Pathogen Adapted to Fluctuating Environments.</title>
        <authorList>
            <person name="Xu F."/>
            <person name="Jerlstrom-Hultqvist J."/>
            <person name="Einarsson E."/>
            <person name="Astvaldsson A."/>
            <person name="Svard S.G."/>
            <person name="Andersson J.O."/>
        </authorList>
    </citation>
    <scope>NUCLEOTIDE SEQUENCE</scope>
</reference>
<feature type="region of interest" description="Disordered" evidence="1">
    <location>
        <begin position="633"/>
        <end position="659"/>
    </location>
</feature>
<sequence length="1023" mass="117623">MNQINEFIENTEFFENTLDIHQLMIDFGNLNIESNKKDYSLLHKLIKKCIDEIKESMINQFAEIVEKSKHQTALVFEKRPVYVLFEQELNCNPETDHLAPKNLYPIFKPKIEVMFDQILKVINGYTTTELISAEEKVAMLCRQILAEITEINDYLIVELITKSTESDKFQQLADTQKVKNLNEQQNMRKRISLLKEQIMGKRRTGVMYSPDFLKDINEASEFKNSVSGLNDRFKTVAIRNGNLEAENAKMKGQLEIFSNSNEYLDRTIKELDKIKQAYVILQNKYVTVTNNLTEDDEKVTNLTNQITKQEQIIRLFAARLDMYGDDPDQVAADNVLYLTIEQIQLKFSPLKYNKVQTTQTLIDMQKMNLLDSGDSINLLESYKEQLSVYQQHFKNPIHKFIQTDGRDNYYDPKIFTHQQQHATVPQSTASPTRTNQSFAINQMSLSGGNVKDSSQEQLTALVNQLGRNSIESLENLKAVQIISDTQKALTAGAKTLNVREVNFDTNNDSIEIQDHSLKYDKFIRQNINSNFIIDDKIHTKSKNGGIKKGSFTDYDLERTKRCLKKSDQYDSRQQLVQIKNQSNKQKANTKIINNGNKEKIISHLHQHIDNIQYSGDTNNSRELQNTELNNTNVRNKVNNSSNCGSKPNQDNNNSINIQNMDTNKINDSQINHNSIMGFTEPVKYNYHAPSPGGHCICNDGQRVVHSEIQNIENLVEKNQSNNAIFNQQNDLLVQINSTLISPSGQIYQQNDQLLNNTPLYNNLTDVSIPETTNIETLQQNGNDLFSSPGGRMYTKDRQLIIGSDDPILASRYRQAANLYLSDSLTLRSGTIMQMFVRLDKNQQNMLEKRQIQILKLEQQSKQLWQRLVNSRIHQPTLDALEEFNTRELADMHLNFNKFFNKIDKVYRVKSLPITQNLINIENKIQEKLIISKLQGTIKSQQGQQYEQEFNFNQANQTNHQQLPDMPGNQLLMSVRARNTQKITPSQNHNLNQFGMKSMNAMLPQSGLTANKGMPGRSISMLKK</sequence>
<accession>V6LBE5</accession>
<dbReference type="VEuPathDB" id="GiardiaDB:SS50377_25348"/>
<name>V6LBE5_9EUKA</name>
<organism evidence="2">
    <name type="scientific">Spironucleus salmonicida</name>
    <dbReference type="NCBI Taxonomy" id="348837"/>
    <lineage>
        <taxon>Eukaryota</taxon>
        <taxon>Metamonada</taxon>
        <taxon>Diplomonadida</taxon>
        <taxon>Hexamitidae</taxon>
        <taxon>Hexamitinae</taxon>
        <taxon>Spironucleus</taxon>
    </lineage>
</organism>
<dbReference type="EMBL" id="KI546167">
    <property type="protein sequence ID" value="EST41775.1"/>
    <property type="molecule type" value="Genomic_DNA"/>
</dbReference>